<gene>
    <name evidence="2" type="ORF">JZ751_006210</name>
</gene>
<feature type="region of interest" description="Disordered" evidence="1">
    <location>
        <begin position="121"/>
        <end position="142"/>
    </location>
</feature>
<comment type="caution">
    <text evidence="2">The sequence shown here is derived from an EMBL/GenBank/DDBJ whole genome shotgun (WGS) entry which is preliminary data.</text>
</comment>
<protein>
    <submittedName>
        <fullName evidence="2">Uncharacterized protein</fullName>
    </submittedName>
</protein>
<feature type="region of interest" description="Disordered" evidence="1">
    <location>
        <begin position="162"/>
        <end position="192"/>
    </location>
</feature>
<proteinExistence type="predicted"/>
<evidence type="ECO:0000313" key="3">
    <source>
        <dbReference type="Proteomes" id="UP000824540"/>
    </source>
</evidence>
<evidence type="ECO:0000313" key="2">
    <source>
        <dbReference type="EMBL" id="KAG9334987.1"/>
    </source>
</evidence>
<dbReference type="OrthoDB" id="9935471at2759"/>
<dbReference type="Proteomes" id="UP000824540">
    <property type="component" value="Unassembled WGS sequence"/>
</dbReference>
<reference evidence="2" key="1">
    <citation type="thesis" date="2021" institute="BYU ScholarsArchive" country="Provo, UT, USA">
        <title>Applications of and Algorithms for Genome Assembly and Genomic Analyses with an Emphasis on Marine Teleosts.</title>
        <authorList>
            <person name="Pickett B.D."/>
        </authorList>
    </citation>
    <scope>NUCLEOTIDE SEQUENCE</scope>
    <source>
        <strain evidence="2">HI-2016</strain>
    </source>
</reference>
<evidence type="ECO:0000256" key="1">
    <source>
        <dbReference type="SAM" id="MobiDB-lite"/>
    </source>
</evidence>
<organism evidence="2 3">
    <name type="scientific">Albula glossodonta</name>
    <name type="common">roundjaw bonefish</name>
    <dbReference type="NCBI Taxonomy" id="121402"/>
    <lineage>
        <taxon>Eukaryota</taxon>
        <taxon>Metazoa</taxon>
        <taxon>Chordata</taxon>
        <taxon>Craniata</taxon>
        <taxon>Vertebrata</taxon>
        <taxon>Euteleostomi</taxon>
        <taxon>Actinopterygii</taxon>
        <taxon>Neopterygii</taxon>
        <taxon>Teleostei</taxon>
        <taxon>Albuliformes</taxon>
        <taxon>Albulidae</taxon>
        <taxon>Albula</taxon>
    </lineage>
</organism>
<dbReference type="EMBL" id="JAFBMS010000132">
    <property type="protein sequence ID" value="KAG9334987.1"/>
    <property type="molecule type" value="Genomic_DNA"/>
</dbReference>
<name>A0A8T2NET9_9TELE</name>
<sequence length="192" mass="20125">MRQQGPCPGEHLEREDSLGLHVQHYENMQGRAKANNLRKSCVGETGMGKQSISGEFRGLARGARRAGSRQGGLAGLIYLRPVWTGITDGDGGGGGERLASCEKSFPQLGACQSRHCVVGGAGGGQGSGRQRPRGSQWADGHRASSQVISPFVLAPPHKALSLIPSDQNDSGAPLRSTELSNKRGPVASSMLT</sequence>
<dbReference type="AlphaFoldDB" id="A0A8T2NET9"/>
<keyword evidence="3" id="KW-1185">Reference proteome</keyword>
<accession>A0A8T2NET9</accession>